<feature type="transmembrane region" description="Helical" evidence="9">
    <location>
        <begin position="227"/>
        <end position="249"/>
    </location>
</feature>
<evidence type="ECO:0000313" key="12">
    <source>
        <dbReference type="Proteomes" id="UP000477311"/>
    </source>
</evidence>
<name>A0A6M1REZ2_9BACT</name>
<dbReference type="PANTHER" id="PTHR33908:SF11">
    <property type="entry name" value="MEMBRANE PROTEIN"/>
    <property type="match status" value="1"/>
</dbReference>
<dbReference type="AlphaFoldDB" id="A0A6M1REZ2"/>
<evidence type="ECO:0000256" key="2">
    <source>
        <dbReference type="ARBA" id="ARBA00022475"/>
    </source>
</evidence>
<keyword evidence="2" id="KW-1003">Cell membrane</keyword>
<evidence type="ECO:0000256" key="4">
    <source>
        <dbReference type="ARBA" id="ARBA00022679"/>
    </source>
</evidence>
<feature type="transmembrane region" description="Helical" evidence="9">
    <location>
        <begin position="151"/>
        <end position="172"/>
    </location>
</feature>
<dbReference type="GO" id="GO:0005886">
    <property type="term" value="C:plasma membrane"/>
    <property type="evidence" value="ECO:0007669"/>
    <property type="project" value="UniProtKB-SubCell"/>
</dbReference>
<dbReference type="Pfam" id="PF13231">
    <property type="entry name" value="PMT_2"/>
    <property type="match status" value="1"/>
</dbReference>
<feature type="transmembrane region" description="Helical" evidence="9">
    <location>
        <begin position="364"/>
        <end position="383"/>
    </location>
</feature>
<gene>
    <name evidence="11" type="ORF">G4L39_02035</name>
</gene>
<organism evidence="11 12">
    <name type="scientific">Limisphaera ngatamarikiensis</name>
    <dbReference type="NCBI Taxonomy" id="1324935"/>
    <lineage>
        <taxon>Bacteria</taxon>
        <taxon>Pseudomonadati</taxon>
        <taxon>Verrucomicrobiota</taxon>
        <taxon>Verrucomicrobiia</taxon>
        <taxon>Limisphaerales</taxon>
        <taxon>Limisphaeraceae</taxon>
        <taxon>Limisphaera</taxon>
    </lineage>
</organism>
<evidence type="ECO:0000256" key="8">
    <source>
        <dbReference type="SAM" id="MobiDB-lite"/>
    </source>
</evidence>
<evidence type="ECO:0000256" key="9">
    <source>
        <dbReference type="SAM" id="Phobius"/>
    </source>
</evidence>
<accession>A0A6M1REZ2</accession>
<dbReference type="Proteomes" id="UP000477311">
    <property type="component" value="Unassembled WGS sequence"/>
</dbReference>
<evidence type="ECO:0000256" key="5">
    <source>
        <dbReference type="ARBA" id="ARBA00022692"/>
    </source>
</evidence>
<keyword evidence="3" id="KW-0328">Glycosyltransferase</keyword>
<feature type="transmembrane region" description="Helical" evidence="9">
    <location>
        <begin position="278"/>
        <end position="295"/>
    </location>
</feature>
<evidence type="ECO:0000256" key="7">
    <source>
        <dbReference type="ARBA" id="ARBA00023136"/>
    </source>
</evidence>
<comment type="subcellular location">
    <subcellularLocation>
        <location evidence="1">Cell membrane</location>
        <topology evidence="1">Multi-pass membrane protein</topology>
    </subcellularLocation>
</comment>
<feature type="transmembrane region" description="Helical" evidence="9">
    <location>
        <begin position="395"/>
        <end position="417"/>
    </location>
</feature>
<proteinExistence type="predicted"/>
<dbReference type="GO" id="GO:0009103">
    <property type="term" value="P:lipopolysaccharide biosynthetic process"/>
    <property type="evidence" value="ECO:0007669"/>
    <property type="project" value="UniProtKB-ARBA"/>
</dbReference>
<feature type="domain" description="Glycosyltransferase RgtA/B/C/D-like" evidence="10">
    <location>
        <begin position="85"/>
        <end position="242"/>
    </location>
</feature>
<evidence type="ECO:0000313" key="11">
    <source>
        <dbReference type="EMBL" id="NGO38176.1"/>
    </source>
</evidence>
<evidence type="ECO:0000256" key="6">
    <source>
        <dbReference type="ARBA" id="ARBA00022989"/>
    </source>
</evidence>
<dbReference type="InterPro" id="IPR050297">
    <property type="entry name" value="LipidA_mod_glycosyltrf_83"/>
</dbReference>
<protein>
    <recommendedName>
        <fullName evidence="10">Glycosyltransferase RgtA/B/C/D-like domain-containing protein</fullName>
    </recommendedName>
</protein>
<feature type="transmembrane region" description="Helical" evidence="9">
    <location>
        <begin position="429"/>
        <end position="448"/>
    </location>
</feature>
<evidence type="ECO:0000259" key="10">
    <source>
        <dbReference type="Pfam" id="PF13231"/>
    </source>
</evidence>
<sequence length="554" mass="61296">MNPDVPKGKGEGSPASHGSALPALAPEERRWLVAALGFALLTDLAHLLTWPLLPVDETRYLSVAWEMWLRHEWLVPHLNGALYTDKPPLLFWLVHLGWAVAGVNDVWPRMISGLAACAALWLTARLGRALWPQQAPASAGAWILATCGLWFVWTGLVMFDLLLTVFVLLGWNALVVPPLGRGRWFWWTMAVAGGMLTKGPVVLLFLLPPAVLVRWWDPVQQGLSWHLRWLAATVAGLALVLLWFVPAILHAGWDYGRAIGLDQTAGRVVRSYAHRRPIGWYVPLIPLLTLPWSLWLPAYRRAEGTGAGAPDPGLRFLYTATIPAFVLLNCISGKQVHYLLPLFPALALIFARRAQQVGLRLSRAWPWAWTVLFLLPLAAWWAFQAVPLWQPWRDWAAGVPWWSPAAAAGIGCALGFLSRARPGPGIQHWALGAGLGLGLLCMGAGLTLREHFELGPLAREVQSLQQKNLPVAWVGRYQGELGFLGRLRQPLTTLRPDEVSDWARTHPDGLFLVPFRVKSGRAVPGHVGGYRVGERIVELRRANELVGEQLKSGA</sequence>
<keyword evidence="7 9" id="KW-0472">Membrane</keyword>
<feature type="compositionally biased region" description="Basic and acidic residues" evidence="8">
    <location>
        <begin position="1"/>
        <end position="10"/>
    </location>
</feature>
<reference evidence="11 12" key="1">
    <citation type="submission" date="2020-02" db="EMBL/GenBank/DDBJ databases">
        <title>Draft genome sequence of Limisphaera ngatamarikiensis NGM72.4T, a thermophilic Verrucomicrobia grouped in subdivision 3.</title>
        <authorList>
            <person name="Carere C.R."/>
            <person name="Steen J."/>
            <person name="Hugenholtz P."/>
            <person name="Stott M.B."/>
        </authorList>
    </citation>
    <scope>NUCLEOTIDE SEQUENCE [LARGE SCALE GENOMIC DNA]</scope>
    <source>
        <strain evidence="11 12">NGM72.4</strain>
    </source>
</reference>
<keyword evidence="12" id="KW-1185">Reference proteome</keyword>
<evidence type="ECO:0000256" key="3">
    <source>
        <dbReference type="ARBA" id="ARBA00022676"/>
    </source>
</evidence>
<dbReference type="GO" id="GO:0016763">
    <property type="term" value="F:pentosyltransferase activity"/>
    <property type="evidence" value="ECO:0007669"/>
    <property type="project" value="TreeGrafter"/>
</dbReference>
<keyword evidence="6 9" id="KW-1133">Transmembrane helix</keyword>
<dbReference type="RefSeq" id="WP_165105519.1">
    <property type="nucleotide sequence ID" value="NZ_JAAKYA010000012.1"/>
</dbReference>
<comment type="caution">
    <text evidence="11">The sequence shown here is derived from an EMBL/GenBank/DDBJ whole genome shotgun (WGS) entry which is preliminary data.</text>
</comment>
<evidence type="ECO:0000256" key="1">
    <source>
        <dbReference type="ARBA" id="ARBA00004651"/>
    </source>
</evidence>
<dbReference type="EMBL" id="JAAKYA010000012">
    <property type="protein sequence ID" value="NGO38176.1"/>
    <property type="molecule type" value="Genomic_DNA"/>
</dbReference>
<keyword evidence="4" id="KW-0808">Transferase</keyword>
<keyword evidence="5 9" id="KW-0812">Transmembrane</keyword>
<feature type="region of interest" description="Disordered" evidence="8">
    <location>
        <begin position="1"/>
        <end position="20"/>
    </location>
</feature>
<dbReference type="PANTHER" id="PTHR33908">
    <property type="entry name" value="MANNOSYLTRANSFERASE YKCB-RELATED"/>
    <property type="match status" value="1"/>
</dbReference>
<feature type="transmembrane region" description="Helical" evidence="9">
    <location>
        <begin position="184"/>
        <end position="207"/>
    </location>
</feature>
<dbReference type="InterPro" id="IPR038731">
    <property type="entry name" value="RgtA/B/C-like"/>
</dbReference>